<keyword evidence="4" id="KW-0812">Transmembrane</keyword>
<evidence type="ECO:0000256" key="2">
    <source>
        <dbReference type="ARBA" id="ARBA00023002"/>
    </source>
</evidence>
<keyword evidence="2" id="KW-0560">Oxidoreductase</keyword>
<dbReference type="PANTHER" id="PTHR43245:SF51">
    <property type="entry name" value="SHORT CHAIN DEHYDROGENASE_REDUCTASE FAMILY 42E, MEMBER 2"/>
    <property type="match status" value="1"/>
</dbReference>
<evidence type="ECO:0000256" key="4">
    <source>
        <dbReference type="SAM" id="Phobius"/>
    </source>
</evidence>
<feature type="compositionally biased region" description="Pro residues" evidence="3">
    <location>
        <begin position="12"/>
        <end position="26"/>
    </location>
</feature>
<dbReference type="ExpressionAtlas" id="A0A2K3CVX7">
    <property type="expression patterns" value="baseline"/>
</dbReference>
<accession>A0A2K3CVX7</accession>
<name>A0A2K3CVX7_CHLRE</name>
<sequence length="540" mass="56539">MAGDDIASFRPLRPPPLPPPLPPPATPLADATRRALITGGGGFLGFRLAVTLARDGVEVTILDLAPPRQPLPPRVRFIAGSVADAAAVDAAFVVAASPFPAAPGDAQTHTHTNLYGLDAVFHVASYGMSGRELRDQAALIEAVNVGGSGHVAAACVRHAVPRLVYVSTCNVIFVGRPISGGDESAPYPPAAAYKDAYSATKARAERVVLSASGTPLLPEPIRQHTHEEEEEKEQKQEGQQESRRHGARAVLRTCAVRSTGIWGPGETRHQPRVIRMVQQGVFVAAFGDPNTLSDWCHVDNLVQILMLAERGLRTPYTPAAAGTTAAAVKDPGAAGGDGVKTVAAELELENGQAADDGLACDASGTGGHGGGGARDMVAEGQVYYASDGAPINNFLHFKPFIVGLGYHYPSVSVPYGLVYGIAGAIEVAWPLLRAFVRDPPLTRMEVDKCCIEHWFRIDKARRELGFAPAEYDRQEVVAHMAVEGWAAPGSELAKRHAAAAGGAGDDRGAGAPAAVSVRWLVAGSVVAAAAAVGVGYMWRG</sequence>
<dbReference type="STRING" id="3055.A0A2K3CVX7"/>
<evidence type="ECO:0000259" key="5">
    <source>
        <dbReference type="Pfam" id="PF01073"/>
    </source>
</evidence>
<reference evidence="6 7" key="1">
    <citation type="journal article" date="2007" name="Science">
        <title>The Chlamydomonas genome reveals the evolution of key animal and plant functions.</title>
        <authorList>
            <person name="Merchant S.S."/>
            <person name="Prochnik S.E."/>
            <person name="Vallon O."/>
            <person name="Harris E.H."/>
            <person name="Karpowicz S.J."/>
            <person name="Witman G.B."/>
            <person name="Terry A."/>
            <person name="Salamov A."/>
            <person name="Fritz-Laylin L.K."/>
            <person name="Marechal-Drouard L."/>
            <person name="Marshall W.F."/>
            <person name="Qu L.H."/>
            <person name="Nelson D.R."/>
            <person name="Sanderfoot A.A."/>
            <person name="Spalding M.H."/>
            <person name="Kapitonov V.V."/>
            <person name="Ren Q."/>
            <person name="Ferris P."/>
            <person name="Lindquist E."/>
            <person name="Shapiro H."/>
            <person name="Lucas S.M."/>
            <person name="Grimwood J."/>
            <person name="Schmutz J."/>
            <person name="Cardol P."/>
            <person name="Cerutti H."/>
            <person name="Chanfreau G."/>
            <person name="Chen C.L."/>
            <person name="Cognat V."/>
            <person name="Croft M.T."/>
            <person name="Dent R."/>
            <person name="Dutcher S."/>
            <person name="Fernandez E."/>
            <person name="Fukuzawa H."/>
            <person name="Gonzalez-Ballester D."/>
            <person name="Gonzalez-Halphen D."/>
            <person name="Hallmann A."/>
            <person name="Hanikenne M."/>
            <person name="Hippler M."/>
            <person name="Inwood W."/>
            <person name="Jabbari K."/>
            <person name="Kalanon M."/>
            <person name="Kuras R."/>
            <person name="Lefebvre P.A."/>
            <person name="Lemaire S.D."/>
            <person name="Lobanov A.V."/>
            <person name="Lohr M."/>
            <person name="Manuell A."/>
            <person name="Meier I."/>
            <person name="Mets L."/>
            <person name="Mittag M."/>
            <person name="Mittelmeier T."/>
            <person name="Moroney J.V."/>
            <person name="Moseley J."/>
            <person name="Napoli C."/>
            <person name="Nedelcu A.M."/>
            <person name="Niyogi K."/>
            <person name="Novoselov S.V."/>
            <person name="Paulsen I.T."/>
            <person name="Pazour G."/>
            <person name="Purton S."/>
            <person name="Ral J.P."/>
            <person name="Riano-Pachon D.M."/>
            <person name="Riekhof W."/>
            <person name="Rymarquis L."/>
            <person name="Schroda M."/>
            <person name="Stern D."/>
            <person name="Umen J."/>
            <person name="Willows R."/>
            <person name="Wilson N."/>
            <person name="Zimmer S.L."/>
            <person name="Allmer J."/>
            <person name="Balk J."/>
            <person name="Bisova K."/>
            <person name="Chen C.J."/>
            <person name="Elias M."/>
            <person name="Gendler K."/>
            <person name="Hauser C."/>
            <person name="Lamb M.R."/>
            <person name="Ledford H."/>
            <person name="Long J.C."/>
            <person name="Minagawa J."/>
            <person name="Page M.D."/>
            <person name="Pan J."/>
            <person name="Pootakham W."/>
            <person name="Roje S."/>
            <person name="Rose A."/>
            <person name="Stahlberg E."/>
            <person name="Terauchi A.M."/>
            <person name="Yang P."/>
            <person name="Ball S."/>
            <person name="Bowler C."/>
            <person name="Dieckmann C.L."/>
            <person name="Gladyshev V.N."/>
            <person name="Green P."/>
            <person name="Jorgensen R."/>
            <person name="Mayfield S."/>
            <person name="Mueller-Roeber B."/>
            <person name="Rajamani S."/>
            <person name="Sayre R.T."/>
            <person name="Brokstein P."/>
            <person name="Dubchak I."/>
            <person name="Goodstein D."/>
            <person name="Hornick L."/>
            <person name="Huang Y.W."/>
            <person name="Jhaveri J."/>
            <person name="Luo Y."/>
            <person name="Martinez D."/>
            <person name="Ngau W.C."/>
            <person name="Otillar B."/>
            <person name="Poliakov A."/>
            <person name="Porter A."/>
            <person name="Szajkowski L."/>
            <person name="Werner G."/>
            <person name="Zhou K."/>
            <person name="Grigoriev I.V."/>
            <person name="Rokhsar D.S."/>
            <person name="Grossman A.R."/>
        </authorList>
    </citation>
    <scope>NUCLEOTIDE SEQUENCE [LARGE SCALE GENOMIC DNA]</scope>
    <source>
        <strain evidence="7">CC-503</strain>
    </source>
</reference>
<dbReference type="SUPFAM" id="SSF51735">
    <property type="entry name" value="NAD(P)-binding Rossmann-fold domains"/>
    <property type="match status" value="1"/>
</dbReference>
<evidence type="ECO:0000313" key="6">
    <source>
        <dbReference type="EMBL" id="PNW72428.1"/>
    </source>
</evidence>
<dbReference type="EMBL" id="CM008977">
    <property type="protein sequence ID" value="PNW72428.1"/>
    <property type="molecule type" value="Genomic_DNA"/>
</dbReference>
<feature type="domain" description="3-beta hydroxysteroid dehydrogenase/isomerase" evidence="5">
    <location>
        <begin position="250"/>
        <end position="318"/>
    </location>
</feature>
<dbReference type="RefSeq" id="XP_042916229.1">
    <property type="nucleotide sequence ID" value="XM_043071366.1"/>
</dbReference>
<dbReference type="OrthoDB" id="2735536at2759"/>
<dbReference type="InterPro" id="IPR002225">
    <property type="entry name" value="3Beta_OHSteriod_DH/Estase"/>
</dbReference>
<feature type="region of interest" description="Disordered" evidence="3">
    <location>
        <begin position="1"/>
        <end position="28"/>
    </location>
</feature>
<dbReference type="Gene3D" id="3.40.50.720">
    <property type="entry name" value="NAD(P)-binding Rossmann-like Domain"/>
    <property type="match status" value="2"/>
</dbReference>
<evidence type="ECO:0000256" key="3">
    <source>
        <dbReference type="SAM" id="MobiDB-lite"/>
    </source>
</evidence>
<dbReference type="InterPro" id="IPR036291">
    <property type="entry name" value="NAD(P)-bd_dom_sf"/>
</dbReference>
<evidence type="ECO:0000256" key="1">
    <source>
        <dbReference type="ARBA" id="ARBA00009219"/>
    </source>
</evidence>
<dbReference type="AlphaFoldDB" id="A0A2K3CVX7"/>
<dbReference type="KEGG" id="cre:CHLRE_16g678773v5"/>
<dbReference type="GeneID" id="5724444"/>
<dbReference type="Proteomes" id="UP000006906">
    <property type="component" value="Chromosome 16"/>
</dbReference>
<keyword evidence="4" id="KW-1133">Transmembrane helix</keyword>
<feature type="compositionally biased region" description="Basic and acidic residues" evidence="3">
    <location>
        <begin position="221"/>
        <end position="244"/>
    </location>
</feature>
<dbReference type="Gramene" id="PNW72428">
    <property type="protein sequence ID" value="PNW72428"/>
    <property type="gene ID" value="CHLRE_16g678773v5"/>
</dbReference>
<feature type="domain" description="3-beta hydroxysteroid dehydrogenase/isomerase" evidence="5">
    <location>
        <begin position="36"/>
        <end position="215"/>
    </location>
</feature>
<keyword evidence="7" id="KW-1185">Reference proteome</keyword>
<dbReference type="Pfam" id="PF01073">
    <property type="entry name" value="3Beta_HSD"/>
    <property type="match status" value="2"/>
</dbReference>
<comment type="similarity">
    <text evidence="1">Belongs to the 3-beta-HSD family.</text>
</comment>
<dbReference type="GO" id="GO:0016616">
    <property type="term" value="F:oxidoreductase activity, acting on the CH-OH group of donors, NAD or NADP as acceptor"/>
    <property type="evidence" value="ECO:0000318"/>
    <property type="project" value="GO_Central"/>
</dbReference>
<dbReference type="GO" id="GO:0006694">
    <property type="term" value="P:steroid biosynthetic process"/>
    <property type="evidence" value="ECO:0007669"/>
    <property type="project" value="InterPro"/>
</dbReference>
<organism evidence="6 7">
    <name type="scientific">Chlamydomonas reinhardtii</name>
    <name type="common">Chlamydomonas smithii</name>
    <dbReference type="NCBI Taxonomy" id="3055"/>
    <lineage>
        <taxon>Eukaryota</taxon>
        <taxon>Viridiplantae</taxon>
        <taxon>Chlorophyta</taxon>
        <taxon>core chlorophytes</taxon>
        <taxon>Chlorophyceae</taxon>
        <taxon>CS clade</taxon>
        <taxon>Chlamydomonadales</taxon>
        <taxon>Chlamydomonadaceae</taxon>
        <taxon>Chlamydomonas</taxon>
    </lineage>
</organism>
<dbReference type="InterPro" id="IPR050177">
    <property type="entry name" value="Lipid_A_modif_metabolic_enz"/>
</dbReference>
<dbReference type="FunCoup" id="A0A2K3CVX7">
    <property type="interactions" value="235"/>
</dbReference>
<dbReference type="InParanoid" id="A0A2K3CVX7"/>
<evidence type="ECO:0000313" key="7">
    <source>
        <dbReference type="Proteomes" id="UP000006906"/>
    </source>
</evidence>
<keyword evidence="4" id="KW-0472">Membrane</keyword>
<proteinExistence type="inferred from homology"/>
<gene>
    <name evidence="6" type="ORF">CHLRE_16g678773v5</name>
</gene>
<protein>
    <recommendedName>
        <fullName evidence="5">3-beta hydroxysteroid dehydrogenase/isomerase domain-containing protein</fullName>
    </recommendedName>
</protein>
<feature type="region of interest" description="Disordered" evidence="3">
    <location>
        <begin position="215"/>
        <end position="247"/>
    </location>
</feature>
<dbReference type="PANTHER" id="PTHR43245">
    <property type="entry name" value="BIFUNCTIONAL POLYMYXIN RESISTANCE PROTEIN ARNA"/>
    <property type="match status" value="1"/>
</dbReference>
<feature type="transmembrane region" description="Helical" evidence="4">
    <location>
        <begin position="519"/>
        <end position="538"/>
    </location>
</feature>